<dbReference type="RefSeq" id="WP_284486182.1">
    <property type="nucleotide sequence ID" value="NZ_JASNJE010000017.1"/>
</dbReference>
<reference evidence="1 2" key="1">
    <citation type="submission" date="2023-05" db="EMBL/GenBank/DDBJ databases">
        <title>Sedimentitalea sp. nov. JM2-8.</title>
        <authorList>
            <person name="Huang J."/>
        </authorList>
    </citation>
    <scope>NUCLEOTIDE SEQUENCE [LARGE SCALE GENOMIC DNA]</scope>
    <source>
        <strain evidence="1 2">JM2-8</strain>
    </source>
</reference>
<gene>
    <name evidence="1" type="ORF">QO034_14105</name>
</gene>
<evidence type="ECO:0000313" key="2">
    <source>
        <dbReference type="Proteomes" id="UP001227126"/>
    </source>
</evidence>
<keyword evidence="2" id="KW-1185">Reference proteome</keyword>
<evidence type="ECO:0000313" key="1">
    <source>
        <dbReference type="EMBL" id="MDK3074248.1"/>
    </source>
</evidence>
<dbReference type="EMBL" id="JASNJE010000017">
    <property type="protein sequence ID" value="MDK3074248.1"/>
    <property type="molecule type" value="Genomic_DNA"/>
</dbReference>
<dbReference type="Proteomes" id="UP001227126">
    <property type="component" value="Unassembled WGS sequence"/>
</dbReference>
<dbReference type="InterPro" id="IPR019600">
    <property type="entry name" value="Hemin_uptake_protein_HemP"/>
</dbReference>
<dbReference type="Pfam" id="PF10636">
    <property type="entry name" value="hemP"/>
    <property type="match status" value="1"/>
</dbReference>
<accession>A0ABT7FGP3</accession>
<name>A0ABT7FGP3_9RHOB</name>
<sequence>MTAQIPDRTPCTTPQPVVPRYAATDLTLGHNLAEIALGDQVYRLRITKAGKLILTK</sequence>
<organism evidence="1 2">
    <name type="scientific">Sedimentitalea xiamensis</name>
    <dbReference type="NCBI Taxonomy" id="3050037"/>
    <lineage>
        <taxon>Bacteria</taxon>
        <taxon>Pseudomonadati</taxon>
        <taxon>Pseudomonadota</taxon>
        <taxon>Alphaproteobacteria</taxon>
        <taxon>Rhodobacterales</taxon>
        <taxon>Paracoccaceae</taxon>
        <taxon>Sedimentitalea</taxon>
    </lineage>
</organism>
<proteinExistence type="predicted"/>
<dbReference type="Gene3D" id="2.10.70.10">
    <property type="entry name" value="Complement Module, domain 1"/>
    <property type="match status" value="1"/>
</dbReference>
<comment type="caution">
    <text evidence="1">The sequence shown here is derived from an EMBL/GenBank/DDBJ whole genome shotgun (WGS) entry which is preliminary data.</text>
</comment>
<protein>
    <submittedName>
        <fullName evidence="1">Hemin uptake protein HemP</fullName>
    </submittedName>
</protein>